<evidence type="ECO:0000259" key="12">
    <source>
        <dbReference type="Pfam" id="PF07715"/>
    </source>
</evidence>
<dbReference type="PANTHER" id="PTHR40980:SF3">
    <property type="entry name" value="TONB-DEPENDENT RECEPTOR-LIKE BETA-BARREL DOMAIN-CONTAINING PROTEIN"/>
    <property type="match status" value="1"/>
</dbReference>
<reference evidence="13 14" key="1">
    <citation type="submission" date="2019-02" db="EMBL/GenBank/DDBJ databases">
        <authorList>
            <person name="Li Y."/>
        </authorList>
    </citation>
    <scope>NUCLEOTIDE SEQUENCE [LARGE SCALE GENOMIC DNA]</scope>
    <source>
        <strain evidence="13 14">3-7</strain>
    </source>
</reference>
<evidence type="ECO:0000256" key="4">
    <source>
        <dbReference type="ARBA" id="ARBA00022692"/>
    </source>
</evidence>
<evidence type="ECO:0000256" key="6">
    <source>
        <dbReference type="ARBA" id="ARBA00023136"/>
    </source>
</evidence>
<dbReference type="AlphaFoldDB" id="A0A4Q6Y2P8"/>
<keyword evidence="10" id="KW-0732">Signal</keyword>
<sequence>MYMHRTATVSTLALIAAAAAPAYAQDASSVPAAVPGATQEATPQSQALPGDPQVATAEQDIVVTGVRASLASAQGIKRNATAIVDSIVAQDIGKLPDNTVSDALQRVTGVQVTRGSGEAGTVLIRGLPNIATLINGRESFTGTQRGISLQDLPAELVAGVDVYKTTTPDIIEGGLSGTVDVRLRRPFDFSGLQVAGGGRAVYSDQSGKWGYLGSGLVSDRWTTGIGEVGAMVGVSYNKRQYRDDTAFDFVSNPITPATATTPASPAIPDTVGGTYASGERTRLAVNGSLQWKPTDNLELYADGIYTRYRNTHDVSFFIGLPKATAVGGTVVTSTYPGNPELASGTHSTNAFTLTSKQAYQDQTETYQADFGTKWTTGPAVLSTELTYNYSKLPNRSVIVDTSFNAPTLDVNFDNNGTPLIKVGGVDLTNPANFSLATLFDNHSVATSKQWAWRGDLLYTFDDSVLTNFKIGARFTDRQADSQATASQGLGIKNPPLVSAVPGFGTLSPNGLVQGASGIGQFVDADTGFLLNNTNTVRTLFSQPTGDRAYDPSLAFFDHEKTYAFYGQLGYGFDIGSMHVSGVGGLRVVNTAEQLTGFGVSAKANYLDILPSFNAKVGLTNNLQLRLAFAKTLTRPEFAQLNPLVSYTTTGNTGNQSVFYVGAGGNPALQPIKSTAYDVSLEYYPARSTSITAAGFYKDLSGYIQTYSRTETYLGRPALVSRPRNTGPGKLYGAEVAYQQFFDFLPGALSGFGTQLNGTYIFGTTQDPIFGGQQRLVNVSKYSFNAVAIYEKYGISGRLAYNWRSNFVDSYTSGGSQASSILVAPTGQLDFSGSYALTKNFTITFDATNITDRVYHDRFAGLNQSGIYSSTPRDTRTYDRTFEVGGRFRF</sequence>
<keyword evidence="5 9" id="KW-0798">TonB box</keyword>
<evidence type="ECO:0000256" key="3">
    <source>
        <dbReference type="ARBA" id="ARBA00022452"/>
    </source>
</evidence>
<dbReference type="Gene3D" id="2.170.130.10">
    <property type="entry name" value="TonB-dependent receptor, plug domain"/>
    <property type="match status" value="1"/>
</dbReference>
<evidence type="ECO:0000256" key="5">
    <source>
        <dbReference type="ARBA" id="ARBA00023077"/>
    </source>
</evidence>
<dbReference type="PROSITE" id="PS52016">
    <property type="entry name" value="TONB_DEPENDENT_REC_3"/>
    <property type="match status" value="1"/>
</dbReference>
<dbReference type="InterPro" id="IPR039426">
    <property type="entry name" value="TonB-dep_rcpt-like"/>
</dbReference>
<dbReference type="CDD" id="cd01347">
    <property type="entry name" value="ligand_gated_channel"/>
    <property type="match status" value="1"/>
</dbReference>
<proteinExistence type="inferred from homology"/>
<evidence type="ECO:0000256" key="1">
    <source>
        <dbReference type="ARBA" id="ARBA00004571"/>
    </source>
</evidence>
<evidence type="ECO:0000259" key="11">
    <source>
        <dbReference type="Pfam" id="PF00593"/>
    </source>
</evidence>
<accession>A0A4Q6Y2P8</accession>
<dbReference type="OrthoDB" id="5476657at2"/>
<dbReference type="PANTHER" id="PTHR40980">
    <property type="entry name" value="PLUG DOMAIN-CONTAINING PROTEIN"/>
    <property type="match status" value="1"/>
</dbReference>
<dbReference type="EMBL" id="SGIS01000024">
    <property type="protein sequence ID" value="RZF63547.1"/>
    <property type="molecule type" value="Genomic_DNA"/>
</dbReference>
<dbReference type="InterPro" id="IPR000531">
    <property type="entry name" value="Beta-barrel_TonB"/>
</dbReference>
<feature type="signal peptide" evidence="10">
    <location>
        <begin position="1"/>
        <end position="24"/>
    </location>
</feature>
<feature type="domain" description="TonB-dependent receptor plug" evidence="12">
    <location>
        <begin position="77"/>
        <end position="167"/>
    </location>
</feature>
<protein>
    <submittedName>
        <fullName evidence="13">TonB-dependent receptor</fullName>
    </submittedName>
</protein>
<dbReference type="Gene3D" id="2.40.170.20">
    <property type="entry name" value="TonB-dependent receptor, beta-barrel domain"/>
    <property type="match status" value="1"/>
</dbReference>
<comment type="similarity">
    <text evidence="8 9">Belongs to the TonB-dependent receptor family.</text>
</comment>
<evidence type="ECO:0000256" key="2">
    <source>
        <dbReference type="ARBA" id="ARBA00022448"/>
    </source>
</evidence>
<comment type="subcellular location">
    <subcellularLocation>
        <location evidence="1 8">Cell outer membrane</location>
        <topology evidence="1 8">Multi-pass membrane protein</topology>
    </subcellularLocation>
</comment>
<dbReference type="InterPro" id="IPR036942">
    <property type="entry name" value="Beta-barrel_TonB_sf"/>
</dbReference>
<dbReference type="GO" id="GO:0009279">
    <property type="term" value="C:cell outer membrane"/>
    <property type="evidence" value="ECO:0007669"/>
    <property type="project" value="UniProtKB-SubCell"/>
</dbReference>
<keyword evidence="6 8" id="KW-0472">Membrane</keyword>
<dbReference type="Pfam" id="PF07715">
    <property type="entry name" value="Plug"/>
    <property type="match status" value="1"/>
</dbReference>
<organism evidence="13 14">
    <name type="scientific">Sphingomonas populi</name>
    <dbReference type="NCBI Taxonomy" id="2484750"/>
    <lineage>
        <taxon>Bacteria</taxon>
        <taxon>Pseudomonadati</taxon>
        <taxon>Pseudomonadota</taxon>
        <taxon>Alphaproteobacteria</taxon>
        <taxon>Sphingomonadales</taxon>
        <taxon>Sphingomonadaceae</taxon>
        <taxon>Sphingomonas</taxon>
    </lineage>
</organism>
<keyword evidence="7 8" id="KW-0998">Cell outer membrane</keyword>
<evidence type="ECO:0000313" key="14">
    <source>
        <dbReference type="Proteomes" id="UP000292085"/>
    </source>
</evidence>
<dbReference type="Proteomes" id="UP000292085">
    <property type="component" value="Unassembled WGS sequence"/>
</dbReference>
<evidence type="ECO:0000256" key="8">
    <source>
        <dbReference type="PROSITE-ProRule" id="PRU01360"/>
    </source>
</evidence>
<keyword evidence="3 8" id="KW-1134">Transmembrane beta strand</keyword>
<gene>
    <name evidence="13" type="ORF">EWE75_15280</name>
</gene>
<feature type="chain" id="PRO_5020803857" evidence="10">
    <location>
        <begin position="25"/>
        <end position="889"/>
    </location>
</feature>
<keyword evidence="2 8" id="KW-0813">Transport</keyword>
<evidence type="ECO:0000256" key="9">
    <source>
        <dbReference type="RuleBase" id="RU003357"/>
    </source>
</evidence>
<evidence type="ECO:0000256" key="10">
    <source>
        <dbReference type="SAM" id="SignalP"/>
    </source>
</evidence>
<keyword evidence="4 8" id="KW-0812">Transmembrane</keyword>
<dbReference type="RefSeq" id="WP_130158983.1">
    <property type="nucleotide sequence ID" value="NZ_SGIS01000024.1"/>
</dbReference>
<name>A0A4Q6Y2P8_9SPHN</name>
<dbReference type="SUPFAM" id="SSF56935">
    <property type="entry name" value="Porins"/>
    <property type="match status" value="1"/>
</dbReference>
<evidence type="ECO:0000313" key="13">
    <source>
        <dbReference type="EMBL" id="RZF63547.1"/>
    </source>
</evidence>
<dbReference type="InterPro" id="IPR037066">
    <property type="entry name" value="Plug_dom_sf"/>
</dbReference>
<keyword evidence="14" id="KW-1185">Reference proteome</keyword>
<dbReference type="InterPro" id="IPR010104">
    <property type="entry name" value="TonB_rcpt_bac"/>
</dbReference>
<dbReference type="Pfam" id="PF00593">
    <property type="entry name" value="TonB_dep_Rec_b-barrel"/>
    <property type="match status" value="1"/>
</dbReference>
<keyword evidence="13" id="KW-0675">Receptor</keyword>
<comment type="caution">
    <text evidence="13">The sequence shown here is derived from an EMBL/GenBank/DDBJ whole genome shotgun (WGS) entry which is preliminary data.</text>
</comment>
<feature type="domain" description="TonB-dependent receptor-like beta-barrel" evidence="11">
    <location>
        <begin position="408"/>
        <end position="849"/>
    </location>
</feature>
<dbReference type="InterPro" id="IPR012910">
    <property type="entry name" value="Plug_dom"/>
</dbReference>
<evidence type="ECO:0000256" key="7">
    <source>
        <dbReference type="ARBA" id="ARBA00023237"/>
    </source>
</evidence>
<dbReference type="NCBIfam" id="TIGR01782">
    <property type="entry name" value="TonB-Xanth-Caul"/>
    <property type="match status" value="1"/>
</dbReference>